<feature type="transmembrane region" description="Helical" evidence="1">
    <location>
        <begin position="261"/>
        <end position="277"/>
    </location>
</feature>
<evidence type="ECO:0000313" key="2">
    <source>
        <dbReference type="EMBL" id="HIT39220.1"/>
    </source>
</evidence>
<evidence type="ECO:0000256" key="1">
    <source>
        <dbReference type="SAM" id="Phobius"/>
    </source>
</evidence>
<accession>A0A9D1KD08</accession>
<protein>
    <recommendedName>
        <fullName evidence="4">Transmembrane protein</fullName>
    </recommendedName>
</protein>
<feature type="transmembrane region" description="Helical" evidence="1">
    <location>
        <begin position="307"/>
        <end position="324"/>
    </location>
</feature>
<reference evidence="2" key="1">
    <citation type="submission" date="2020-10" db="EMBL/GenBank/DDBJ databases">
        <authorList>
            <person name="Gilroy R."/>
        </authorList>
    </citation>
    <scope>NUCLEOTIDE SEQUENCE</scope>
    <source>
        <strain evidence="2">21143</strain>
    </source>
</reference>
<evidence type="ECO:0008006" key="4">
    <source>
        <dbReference type="Google" id="ProtNLM"/>
    </source>
</evidence>
<evidence type="ECO:0000313" key="3">
    <source>
        <dbReference type="Proteomes" id="UP000886722"/>
    </source>
</evidence>
<dbReference type="Proteomes" id="UP000886722">
    <property type="component" value="Unassembled WGS sequence"/>
</dbReference>
<feature type="transmembrane region" description="Helical" evidence="1">
    <location>
        <begin position="227"/>
        <end position="249"/>
    </location>
</feature>
<dbReference type="EMBL" id="DVKT01000034">
    <property type="protein sequence ID" value="HIT39220.1"/>
    <property type="molecule type" value="Genomic_DNA"/>
</dbReference>
<feature type="transmembrane region" description="Helical" evidence="1">
    <location>
        <begin position="183"/>
        <end position="207"/>
    </location>
</feature>
<dbReference type="AlphaFoldDB" id="A0A9D1KD08"/>
<keyword evidence="1" id="KW-1133">Transmembrane helix</keyword>
<proteinExistence type="predicted"/>
<feature type="transmembrane region" description="Helical" evidence="1">
    <location>
        <begin position="17"/>
        <end position="36"/>
    </location>
</feature>
<reference evidence="2" key="2">
    <citation type="journal article" date="2021" name="PeerJ">
        <title>Extensive microbial diversity within the chicken gut microbiome revealed by metagenomics and culture.</title>
        <authorList>
            <person name="Gilroy R."/>
            <person name="Ravi A."/>
            <person name="Getino M."/>
            <person name="Pursley I."/>
            <person name="Horton D.L."/>
            <person name="Alikhan N.F."/>
            <person name="Baker D."/>
            <person name="Gharbi K."/>
            <person name="Hall N."/>
            <person name="Watson M."/>
            <person name="Adriaenssens E.M."/>
            <person name="Foster-Nyarko E."/>
            <person name="Jarju S."/>
            <person name="Secka A."/>
            <person name="Antonio M."/>
            <person name="Oren A."/>
            <person name="Chaudhuri R.R."/>
            <person name="La Ragione R."/>
            <person name="Hildebrand F."/>
            <person name="Pallen M.J."/>
        </authorList>
    </citation>
    <scope>NUCLEOTIDE SEQUENCE</scope>
    <source>
        <strain evidence="2">21143</strain>
    </source>
</reference>
<name>A0A9D1KD08_9BACT</name>
<feature type="transmembrane region" description="Helical" evidence="1">
    <location>
        <begin position="99"/>
        <end position="130"/>
    </location>
</feature>
<sequence>MESPTNLLSKIADNRHYAPLLWCIMLLLPIGVLIWGENGNDELSLNDRILSFDAKWKMQTALYVIHLTAVVLSCALLLRLNNTYNLMQQRTWLPATLLLFFNSCVPAFAHTLNVGILLSPILILLLYLLYGTYQSQGQQAAYGIGLLVASGGLIWPAFAFLLIPFAAGLAYMQTFTWRSATALILGALTPAWLFFCICVVFDLAPTFPTESFFLPIAVENITDIKNTGFLVAATIIGICCGVSDSYLMTRHKIQIWRSNRFLLLLFALLILLCTINLRFLDSYLPLLHVIMAQSAGYYLIHTRNRYVLWQMGIVAIVYLFLYAWNF</sequence>
<gene>
    <name evidence="2" type="ORF">IAD06_04175</name>
</gene>
<keyword evidence="1" id="KW-0812">Transmembrane</keyword>
<feature type="transmembrane region" description="Helical" evidence="1">
    <location>
        <begin position="142"/>
        <end position="171"/>
    </location>
</feature>
<comment type="caution">
    <text evidence="2">The sequence shown here is derived from an EMBL/GenBank/DDBJ whole genome shotgun (WGS) entry which is preliminary data.</text>
</comment>
<feature type="transmembrane region" description="Helical" evidence="1">
    <location>
        <begin position="56"/>
        <end position="78"/>
    </location>
</feature>
<organism evidence="2 3">
    <name type="scientific">Candidatus Caccoplasma intestinavium</name>
    <dbReference type="NCBI Taxonomy" id="2840716"/>
    <lineage>
        <taxon>Bacteria</taxon>
        <taxon>Pseudomonadati</taxon>
        <taxon>Bacteroidota</taxon>
        <taxon>Bacteroidia</taxon>
        <taxon>Bacteroidales</taxon>
        <taxon>Bacteroidaceae</taxon>
        <taxon>Bacteroidaceae incertae sedis</taxon>
        <taxon>Candidatus Caccoplasma</taxon>
    </lineage>
</organism>
<keyword evidence="1" id="KW-0472">Membrane</keyword>